<proteinExistence type="predicted"/>
<reference evidence="2" key="1">
    <citation type="journal article" date="2019" name="Sci. Rep.">
        <title>Draft genome of Tanacetum cinerariifolium, the natural source of mosquito coil.</title>
        <authorList>
            <person name="Yamashiro T."/>
            <person name="Shiraishi A."/>
            <person name="Satake H."/>
            <person name="Nakayama K."/>
        </authorList>
    </citation>
    <scope>NUCLEOTIDE SEQUENCE</scope>
</reference>
<gene>
    <name evidence="2" type="ORF">Tci_039252</name>
</gene>
<feature type="region of interest" description="Disordered" evidence="1">
    <location>
        <begin position="30"/>
        <end position="57"/>
    </location>
</feature>
<comment type="caution">
    <text evidence="2">The sequence shown here is derived from an EMBL/GenBank/DDBJ whole genome shotgun (WGS) entry which is preliminary data.</text>
</comment>
<evidence type="ECO:0000313" key="2">
    <source>
        <dbReference type="EMBL" id="GEU67274.1"/>
    </source>
</evidence>
<evidence type="ECO:0000256" key="1">
    <source>
        <dbReference type="SAM" id="MobiDB-lite"/>
    </source>
</evidence>
<name>A0A6L2M3W5_TANCI</name>
<protein>
    <submittedName>
        <fullName evidence="2">Uncharacterized protein</fullName>
    </submittedName>
</protein>
<accession>A0A6L2M3W5</accession>
<organism evidence="2">
    <name type="scientific">Tanacetum cinerariifolium</name>
    <name type="common">Dalmatian daisy</name>
    <name type="synonym">Chrysanthemum cinerariifolium</name>
    <dbReference type="NCBI Taxonomy" id="118510"/>
    <lineage>
        <taxon>Eukaryota</taxon>
        <taxon>Viridiplantae</taxon>
        <taxon>Streptophyta</taxon>
        <taxon>Embryophyta</taxon>
        <taxon>Tracheophyta</taxon>
        <taxon>Spermatophyta</taxon>
        <taxon>Magnoliopsida</taxon>
        <taxon>eudicotyledons</taxon>
        <taxon>Gunneridae</taxon>
        <taxon>Pentapetalae</taxon>
        <taxon>asterids</taxon>
        <taxon>campanulids</taxon>
        <taxon>Asterales</taxon>
        <taxon>Asteraceae</taxon>
        <taxon>Asteroideae</taxon>
        <taxon>Anthemideae</taxon>
        <taxon>Anthemidinae</taxon>
        <taxon>Tanacetum</taxon>
    </lineage>
</organism>
<sequence length="135" mass="15336">MLAPSGEGLIIYQAYGNLYAMTVARDGVASLKRRRRDQSSDGVRKMATTSGRGRLKEDLESSMWRQRLDYKATPSRIYKKKSGWRRKIPDAFTSPSLDEDSDAVASKVFLRRLPFDAITRILTPSLECFDRVAKD</sequence>
<dbReference type="EMBL" id="BKCJ010005534">
    <property type="protein sequence ID" value="GEU67274.1"/>
    <property type="molecule type" value="Genomic_DNA"/>
</dbReference>
<dbReference type="AlphaFoldDB" id="A0A6L2M3W5"/>